<proteinExistence type="predicted"/>
<organism evidence="1">
    <name type="scientific">marine sediment metagenome</name>
    <dbReference type="NCBI Taxonomy" id="412755"/>
    <lineage>
        <taxon>unclassified sequences</taxon>
        <taxon>metagenomes</taxon>
        <taxon>ecological metagenomes</taxon>
    </lineage>
</organism>
<protein>
    <submittedName>
        <fullName evidence="1">Uncharacterized protein</fullName>
    </submittedName>
</protein>
<reference evidence="1" key="1">
    <citation type="journal article" date="2015" name="Nature">
        <title>Complex archaea that bridge the gap between prokaryotes and eukaryotes.</title>
        <authorList>
            <person name="Spang A."/>
            <person name="Saw J.H."/>
            <person name="Jorgensen S.L."/>
            <person name="Zaremba-Niedzwiedzka K."/>
            <person name="Martijn J."/>
            <person name="Lind A.E."/>
            <person name="van Eijk R."/>
            <person name="Schleper C."/>
            <person name="Guy L."/>
            <person name="Ettema T.J."/>
        </authorList>
    </citation>
    <scope>NUCLEOTIDE SEQUENCE</scope>
</reference>
<gene>
    <name evidence="1" type="ORF">LCGC14_2641450</name>
</gene>
<sequence>MKRFAQSEPTANRRQILFKLVDATDNHTPEPGLNLVTLLGAMIVLKNGVDAGAAGVVDELDGGFYIYTFTVGECDTLGVLRLFIDTVGAATAIRVLDFEVREVTLIYGDLYPEDAIFVNVATGSAGALPGVNGTPANPVNNPTDARTLADLFGRRKYKLDGDDSLDITVDHKGWTFESVGLMTPISFLATANIDGSVIRGGQVGDLGVAPLLGVTLEDCIITNTSFSDIVIAKRCIVVGVLTFRAVKFSLLVLLDCVFGDAGLGAPGIDANDTGGAVLASGLMGEMFLRNASTVTDYIFFLNGGKVLFEATASGGTARVSGIGTYDNQGAIA</sequence>
<comment type="caution">
    <text evidence="1">The sequence shown here is derived from an EMBL/GenBank/DDBJ whole genome shotgun (WGS) entry which is preliminary data.</text>
</comment>
<accession>A0A0F8ZXB7</accession>
<feature type="non-terminal residue" evidence="1">
    <location>
        <position position="332"/>
    </location>
</feature>
<evidence type="ECO:0000313" key="1">
    <source>
        <dbReference type="EMBL" id="KKK98567.1"/>
    </source>
</evidence>
<name>A0A0F8ZXB7_9ZZZZ</name>
<dbReference type="EMBL" id="LAZR01045567">
    <property type="protein sequence ID" value="KKK98567.1"/>
    <property type="molecule type" value="Genomic_DNA"/>
</dbReference>
<dbReference type="AlphaFoldDB" id="A0A0F8ZXB7"/>